<accession>A0A8T1XMV2</accession>
<feature type="signal peptide" evidence="2">
    <location>
        <begin position="1"/>
        <end position="28"/>
    </location>
</feature>
<protein>
    <recommendedName>
        <fullName evidence="5">Transmembrane protein</fullName>
    </recommendedName>
</protein>
<evidence type="ECO:0000256" key="1">
    <source>
        <dbReference type="SAM" id="MobiDB-lite"/>
    </source>
</evidence>
<comment type="caution">
    <text evidence="3">The sequence shown here is derived from an EMBL/GenBank/DDBJ whole genome shotgun (WGS) entry which is preliminary data.</text>
</comment>
<keyword evidence="2" id="KW-0732">Signal</keyword>
<gene>
    <name evidence="3" type="ORF">ISN45_Aa08g003890</name>
</gene>
<sequence length="79" mass="8693">MRNNISSKMGQVLMVFLLLCTVICRTESALPSDHQSALLTGRKMMGYKSQGPVRSSQSHQAGGRDTDDDPIADIDYGKY</sequence>
<dbReference type="EMBL" id="JAEFBK010000013">
    <property type="protein sequence ID" value="KAG7532731.1"/>
    <property type="molecule type" value="Genomic_DNA"/>
</dbReference>
<evidence type="ECO:0008006" key="5">
    <source>
        <dbReference type="Google" id="ProtNLM"/>
    </source>
</evidence>
<reference evidence="3 4" key="1">
    <citation type="submission" date="2020-12" db="EMBL/GenBank/DDBJ databases">
        <title>Concerted genomic and epigenomic changes stabilize Arabidopsis allopolyploids.</title>
        <authorList>
            <person name="Chen Z."/>
        </authorList>
    </citation>
    <scope>NUCLEOTIDE SEQUENCE [LARGE SCALE GENOMIC DNA]</scope>
    <source>
        <strain evidence="3">Allo738</strain>
        <tissue evidence="3">Leaf</tissue>
    </source>
</reference>
<evidence type="ECO:0000256" key="2">
    <source>
        <dbReference type="SAM" id="SignalP"/>
    </source>
</evidence>
<name>A0A8T1XMV2_9BRAS</name>
<evidence type="ECO:0000313" key="4">
    <source>
        <dbReference type="Proteomes" id="UP000694240"/>
    </source>
</evidence>
<evidence type="ECO:0000313" key="3">
    <source>
        <dbReference type="EMBL" id="KAG7532731.1"/>
    </source>
</evidence>
<dbReference type="Proteomes" id="UP000694240">
    <property type="component" value="Chromosome 13"/>
</dbReference>
<feature type="region of interest" description="Disordered" evidence="1">
    <location>
        <begin position="47"/>
        <end position="79"/>
    </location>
</feature>
<keyword evidence="4" id="KW-1185">Reference proteome</keyword>
<dbReference type="AlphaFoldDB" id="A0A8T1XMV2"/>
<organism evidence="3 4">
    <name type="scientific">Arabidopsis thaliana x Arabidopsis arenosa</name>
    <dbReference type="NCBI Taxonomy" id="1240361"/>
    <lineage>
        <taxon>Eukaryota</taxon>
        <taxon>Viridiplantae</taxon>
        <taxon>Streptophyta</taxon>
        <taxon>Embryophyta</taxon>
        <taxon>Tracheophyta</taxon>
        <taxon>Spermatophyta</taxon>
        <taxon>Magnoliopsida</taxon>
        <taxon>eudicotyledons</taxon>
        <taxon>Gunneridae</taxon>
        <taxon>Pentapetalae</taxon>
        <taxon>rosids</taxon>
        <taxon>malvids</taxon>
        <taxon>Brassicales</taxon>
        <taxon>Brassicaceae</taxon>
        <taxon>Camelineae</taxon>
        <taxon>Arabidopsis</taxon>
    </lineage>
</organism>
<proteinExistence type="predicted"/>
<feature type="chain" id="PRO_5035947991" description="Transmembrane protein" evidence="2">
    <location>
        <begin position="29"/>
        <end position="79"/>
    </location>
</feature>